<feature type="compositionally biased region" description="Basic residues" evidence="1">
    <location>
        <begin position="1"/>
        <end position="13"/>
    </location>
</feature>
<sequence>MAAKKKEKRKKQNDKKAPVGTNRPVGADIAPGYVAEDLTGYRVPFNDKK</sequence>
<feature type="region of interest" description="Disordered" evidence="1">
    <location>
        <begin position="1"/>
        <end position="28"/>
    </location>
</feature>
<name>B1I240_DESAP</name>
<dbReference type="Proteomes" id="UP000008544">
    <property type="component" value="Chromosome"/>
</dbReference>
<gene>
    <name evidence="2" type="ordered locus">Daud_0548</name>
</gene>
<protein>
    <submittedName>
        <fullName evidence="2">Uncharacterized protein</fullName>
    </submittedName>
</protein>
<evidence type="ECO:0000256" key="1">
    <source>
        <dbReference type="SAM" id="MobiDB-lite"/>
    </source>
</evidence>
<dbReference type="HOGENOM" id="CLU_3134837_0_0_9"/>
<reference evidence="3" key="1">
    <citation type="submission" date="2007-10" db="EMBL/GenBank/DDBJ databases">
        <title>Complete sequence of chromosome of Desulforudis audaxviator MP104C.</title>
        <authorList>
            <person name="Copeland A."/>
            <person name="Lucas S."/>
            <person name="Lapidus A."/>
            <person name="Barry K."/>
            <person name="Glavina del Rio T."/>
            <person name="Dalin E."/>
            <person name="Tice H."/>
            <person name="Bruce D."/>
            <person name="Pitluck S."/>
            <person name="Lowry S.R."/>
            <person name="Larimer F."/>
            <person name="Land M.L."/>
            <person name="Hauser L."/>
            <person name="Kyrpides N."/>
            <person name="Ivanova N.N."/>
            <person name="Richardson P."/>
        </authorList>
    </citation>
    <scope>NUCLEOTIDE SEQUENCE [LARGE SCALE GENOMIC DNA]</scope>
    <source>
        <strain evidence="3">MP104C</strain>
    </source>
</reference>
<proteinExistence type="predicted"/>
<accession>B1I240</accession>
<keyword evidence="3" id="KW-1185">Reference proteome</keyword>
<dbReference type="AlphaFoldDB" id="B1I240"/>
<reference evidence="2 3" key="2">
    <citation type="journal article" date="2008" name="Science">
        <title>Environmental genomics reveals a single-species ecosystem deep within Earth.</title>
        <authorList>
            <person name="Chivian D."/>
            <person name="Brodie E.L."/>
            <person name="Alm E.J."/>
            <person name="Culley D.E."/>
            <person name="Dehal P.S."/>
            <person name="Desantis T.Z."/>
            <person name="Gihring T.M."/>
            <person name="Lapidus A."/>
            <person name="Lin L.H."/>
            <person name="Lowry S.R."/>
            <person name="Moser D.P."/>
            <person name="Richardson P.M."/>
            <person name="Southam G."/>
            <person name="Wanger G."/>
            <person name="Pratt L.M."/>
            <person name="Andersen G.L."/>
            <person name="Hazen T.C."/>
            <person name="Brockman F.J."/>
            <person name="Arkin A.P."/>
            <person name="Onstott T.C."/>
        </authorList>
    </citation>
    <scope>NUCLEOTIDE SEQUENCE [LARGE SCALE GENOMIC DNA]</scope>
    <source>
        <strain evidence="2 3">MP104C</strain>
    </source>
</reference>
<organism evidence="2 3">
    <name type="scientific">Desulforudis audaxviator (strain MP104C)</name>
    <dbReference type="NCBI Taxonomy" id="477974"/>
    <lineage>
        <taxon>Bacteria</taxon>
        <taxon>Bacillati</taxon>
        <taxon>Bacillota</taxon>
        <taxon>Clostridia</taxon>
        <taxon>Thermoanaerobacterales</taxon>
        <taxon>Candidatus Desulforudaceae</taxon>
        <taxon>Candidatus Desulforudis</taxon>
    </lineage>
</organism>
<dbReference type="KEGG" id="dau:Daud_0548"/>
<evidence type="ECO:0000313" key="2">
    <source>
        <dbReference type="EMBL" id="ACA59089.1"/>
    </source>
</evidence>
<evidence type="ECO:0000313" key="3">
    <source>
        <dbReference type="Proteomes" id="UP000008544"/>
    </source>
</evidence>
<dbReference type="EMBL" id="CP000860">
    <property type="protein sequence ID" value="ACA59089.1"/>
    <property type="molecule type" value="Genomic_DNA"/>
</dbReference>
<dbReference type="RefSeq" id="WP_012301678.1">
    <property type="nucleotide sequence ID" value="NC_010424.1"/>
</dbReference>